<dbReference type="OrthoDB" id="10458945at2759"/>
<comment type="caution">
    <text evidence="1">The sequence shown here is derived from an EMBL/GenBank/DDBJ whole genome shotgun (WGS) entry which is preliminary data.</text>
</comment>
<dbReference type="GO" id="GO:0016874">
    <property type="term" value="F:ligase activity"/>
    <property type="evidence" value="ECO:0007669"/>
    <property type="project" value="UniProtKB-KW"/>
</dbReference>
<evidence type="ECO:0000313" key="1">
    <source>
        <dbReference type="EMBL" id="RNF12747.1"/>
    </source>
</evidence>
<gene>
    <name evidence="1" type="ORF">TraAM80_00102</name>
</gene>
<keyword evidence="2" id="KW-1185">Reference proteome</keyword>
<name>A0A422P4U9_TRYRA</name>
<evidence type="ECO:0000313" key="2">
    <source>
        <dbReference type="Proteomes" id="UP000283634"/>
    </source>
</evidence>
<sequence>MNGIYVFNGRSRPTHLSLSRDHQPSTNAILAEARKKRERREKNRVQHAAALCLQRNARVWLSRMALADLARNLFYSIHDEYQETMERSLGNYCWDFNFFCRGQRRGVDDTHCF</sequence>
<organism evidence="1 2">
    <name type="scientific">Trypanosoma rangeli</name>
    <dbReference type="NCBI Taxonomy" id="5698"/>
    <lineage>
        <taxon>Eukaryota</taxon>
        <taxon>Discoba</taxon>
        <taxon>Euglenozoa</taxon>
        <taxon>Kinetoplastea</taxon>
        <taxon>Metakinetoplastina</taxon>
        <taxon>Trypanosomatida</taxon>
        <taxon>Trypanosomatidae</taxon>
        <taxon>Trypanosoma</taxon>
        <taxon>Herpetosoma</taxon>
    </lineage>
</organism>
<dbReference type="EMBL" id="MKGL01000002">
    <property type="protein sequence ID" value="RNF12747.1"/>
    <property type="molecule type" value="Genomic_DNA"/>
</dbReference>
<dbReference type="AlphaFoldDB" id="A0A422P4U9"/>
<dbReference type="GeneID" id="40324035"/>
<reference evidence="1 2" key="1">
    <citation type="journal article" date="2018" name="BMC Genomics">
        <title>Genomic comparison of Trypanosoma conorhini and Trypanosoma rangeli to Trypanosoma cruzi strains of high and low virulence.</title>
        <authorList>
            <person name="Bradwell K.R."/>
            <person name="Koparde V.N."/>
            <person name="Matveyev A.V."/>
            <person name="Serrano M.G."/>
            <person name="Alves J.M."/>
            <person name="Parikh H."/>
            <person name="Huang B."/>
            <person name="Lee V."/>
            <person name="Espinosa-Alvarez O."/>
            <person name="Ortiz P.A."/>
            <person name="Costa-Martins A.G."/>
            <person name="Teixeira M.M."/>
            <person name="Buck G.A."/>
        </authorList>
    </citation>
    <scope>NUCLEOTIDE SEQUENCE [LARGE SCALE GENOMIC DNA]</scope>
    <source>
        <strain evidence="1 2">AM80</strain>
    </source>
</reference>
<accession>A0A422P4U9</accession>
<protein>
    <submittedName>
        <fullName evidence="1">Putative ubiquitin-protein ligase</fullName>
    </submittedName>
</protein>
<dbReference type="Proteomes" id="UP000283634">
    <property type="component" value="Unassembled WGS sequence"/>
</dbReference>
<dbReference type="RefSeq" id="XP_029242937.1">
    <property type="nucleotide sequence ID" value="XM_029377194.1"/>
</dbReference>
<keyword evidence="1" id="KW-0436">Ligase</keyword>
<proteinExistence type="predicted"/>